<evidence type="ECO:0000313" key="3">
    <source>
        <dbReference type="Proteomes" id="UP001565242"/>
    </source>
</evidence>
<keyword evidence="1" id="KW-1133">Transmembrane helix</keyword>
<dbReference type="EMBL" id="JBCLSQ010000003">
    <property type="protein sequence ID" value="MEY8537233.1"/>
    <property type="molecule type" value="Genomic_DNA"/>
</dbReference>
<feature type="transmembrane region" description="Helical" evidence="1">
    <location>
        <begin position="20"/>
        <end position="47"/>
    </location>
</feature>
<protein>
    <submittedName>
        <fullName evidence="2">Uncharacterized protein</fullName>
    </submittedName>
</protein>
<accession>A0ABV4D9C1</accession>
<feature type="transmembrane region" description="Helical" evidence="1">
    <location>
        <begin position="68"/>
        <end position="93"/>
    </location>
</feature>
<feature type="transmembrane region" description="Helical" evidence="1">
    <location>
        <begin position="113"/>
        <end position="135"/>
    </location>
</feature>
<gene>
    <name evidence="2" type="ORF">AALM99_02065</name>
</gene>
<keyword evidence="1" id="KW-0472">Membrane</keyword>
<comment type="caution">
    <text evidence="2">The sequence shown here is derived from an EMBL/GenBank/DDBJ whole genome shotgun (WGS) entry which is preliminary data.</text>
</comment>
<proteinExistence type="predicted"/>
<reference evidence="2 3" key="1">
    <citation type="submission" date="2024-03" db="EMBL/GenBank/DDBJ databases">
        <title>Mouse gut bacterial collection (mGBC) of GemPharmatech.</title>
        <authorList>
            <person name="He Y."/>
            <person name="Dong L."/>
            <person name="Wu D."/>
            <person name="Gao X."/>
            <person name="Lin Z."/>
        </authorList>
    </citation>
    <scope>NUCLEOTIDE SEQUENCE [LARGE SCALE GENOMIC DNA]</scope>
    <source>
        <strain evidence="2 3">20-218</strain>
    </source>
</reference>
<name>A0ABV4D9C1_9LACT</name>
<dbReference type="RefSeq" id="WP_202231704.1">
    <property type="nucleotide sequence ID" value="NZ_JBCLSQ010000003.1"/>
</dbReference>
<sequence length="173" mass="20140">MSHFKDVSTLIFKNYPEVNFILWFAVATSTLFPNYFLNFMNVLFLLSPKFLQNYFLNIHIPNNLFHDLYLSLTSIFMLSFLLYFFGDIIRIYLSGLFFKDISQESNMTAFFEKFIILLSLSLLGLHILNVIINIYPRPNFITLFGIEEFPLIIGKTCSWVFGFYASQLNSAGG</sequence>
<dbReference type="Proteomes" id="UP001565242">
    <property type="component" value="Unassembled WGS sequence"/>
</dbReference>
<evidence type="ECO:0000313" key="2">
    <source>
        <dbReference type="EMBL" id="MEY8537233.1"/>
    </source>
</evidence>
<evidence type="ECO:0000256" key="1">
    <source>
        <dbReference type="SAM" id="Phobius"/>
    </source>
</evidence>
<keyword evidence="1" id="KW-0812">Transmembrane</keyword>
<keyword evidence="3" id="KW-1185">Reference proteome</keyword>
<organism evidence="2 3">
    <name type="scientific">Lactococcus muris</name>
    <dbReference type="NCBI Taxonomy" id="2941330"/>
    <lineage>
        <taxon>Bacteria</taxon>
        <taxon>Bacillati</taxon>
        <taxon>Bacillota</taxon>
        <taxon>Bacilli</taxon>
        <taxon>Lactobacillales</taxon>
        <taxon>Streptococcaceae</taxon>
        <taxon>Lactococcus</taxon>
    </lineage>
</organism>